<dbReference type="KEGG" id="pbs:Plabr_2221"/>
<evidence type="ECO:0000256" key="1">
    <source>
        <dbReference type="SAM" id="MobiDB-lite"/>
    </source>
</evidence>
<feature type="transmembrane region" description="Helical" evidence="2">
    <location>
        <begin position="134"/>
        <end position="152"/>
    </location>
</feature>
<dbReference type="PANTHER" id="PTHR23526">
    <property type="entry name" value="INTEGRAL MEMBRANE TRANSPORT PROTEIN-RELATED"/>
    <property type="match status" value="1"/>
</dbReference>
<name>F0SKX0_RUBBR</name>
<evidence type="ECO:0000313" key="3">
    <source>
        <dbReference type="EMBL" id="ADY59823.1"/>
    </source>
</evidence>
<dbReference type="EMBL" id="CP002546">
    <property type="protein sequence ID" value="ADY59823.1"/>
    <property type="molecule type" value="Genomic_DNA"/>
</dbReference>
<organism evidence="3 4">
    <name type="scientific">Rubinisphaera brasiliensis (strain ATCC 49424 / DSM 5305 / JCM 21570 / IAM 15109 / NBRC 103401 / IFAM 1448)</name>
    <name type="common">Planctomyces brasiliensis</name>
    <dbReference type="NCBI Taxonomy" id="756272"/>
    <lineage>
        <taxon>Bacteria</taxon>
        <taxon>Pseudomonadati</taxon>
        <taxon>Planctomycetota</taxon>
        <taxon>Planctomycetia</taxon>
        <taxon>Planctomycetales</taxon>
        <taxon>Planctomycetaceae</taxon>
        <taxon>Rubinisphaera</taxon>
    </lineage>
</organism>
<evidence type="ECO:0000256" key="2">
    <source>
        <dbReference type="SAM" id="Phobius"/>
    </source>
</evidence>
<feature type="transmembrane region" description="Helical" evidence="2">
    <location>
        <begin position="412"/>
        <end position="433"/>
    </location>
</feature>
<accession>F0SKX0</accession>
<dbReference type="InterPro" id="IPR036259">
    <property type="entry name" value="MFS_trans_sf"/>
</dbReference>
<feature type="transmembrane region" description="Helical" evidence="2">
    <location>
        <begin position="104"/>
        <end position="128"/>
    </location>
</feature>
<evidence type="ECO:0008006" key="5">
    <source>
        <dbReference type="Google" id="ProtNLM"/>
    </source>
</evidence>
<feature type="transmembrane region" description="Helical" evidence="2">
    <location>
        <begin position="205"/>
        <end position="226"/>
    </location>
</feature>
<dbReference type="RefSeq" id="WP_013628547.1">
    <property type="nucleotide sequence ID" value="NC_015174.1"/>
</dbReference>
<dbReference type="eggNOG" id="COG2814">
    <property type="taxonomic scope" value="Bacteria"/>
</dbReference>
<keyword evidence="2" id="KW-1133">Transmembrane helix</keyword>
<feature type="transmembrane region" description="Helical" evidence="2">
    <location>
        <begin position="350"/>
        <end position="373"/>
    </location>
</feature>
<dbReference type="OrthoDB" id="238795at2"/>
<protein>
    <recommendedName>
        <fullName evidence="5">Major facilitator superfamily MFS_1</fullName>
    </recommendedName>
</protein>
<keyword evidence="4" id="KW-1185">Reference proteome</keyword>
<feature type="transmembrane region" description="Helical" evidence="2">
    <location>
        <begin position="292"/>
        <end position="313"/>
    </location>
</feature>
<dbReference type="InterPro" id="IPR052528">
    <property type="entry name" value="Sugar_transport-like"/>
</dbReference>
<keyword evidence="2" id="KW-0472">Membrane</keyword>
<evidence type="ECO:0000313" key="4">
    <source>
        <dbReference type="Proteomes" id="UP000006860"/>
    </source>
</evidence>
<feature type="transmembrane region" description="Helical" evidence="2">
    <location>
        <begin position="173"/>
        <end position="193"/>
    </location>
</feature>
<proteinExistence type="predicted"/>
<dbReference type="HOGENOM" id="CLU_620942_0_0_0"/>
<dbReference type="STRING" id="756272.Plabr_2221"/>
<keyword evidence="2" id="KW-0812">Transmembrane</keyword>
<feature type="transmembrane region" description="Helical" evidence="2">
    <location>
        <begin position="260"/>
        <end position="280"/>
    </location>
</feature>
<dbReference type="SUPFAM" id="SSF103473">
    <property type="entry name" value="MFS general substrate transporter"/>
    <property type="match status" value="2"/>
</dbReference>
<gene>
    <name evidence="3" type="ordered locus">Plabr_2221</name>
</gene>
<dbReference type="Proteomes" id="UP000006860">
    <property type="component" value="Chromosome"/>
</dbReference>
<reference evidence="4" key="1">
    <citation type="submission" date="2011-02" db="EMBL/GenBank/DDBJ databases">
        <title>The complete genome of Planctomyces brasiliensis DSM 5305.</title>
        <authorList>
            <person name="Lucas S."/>
            <person name="Copeland A."/>
            <person name="Lapidus A."/>
            <person name="Bruce D."/>
            <person name="Goodwin L."/>
            <person name="Pitluck S."/>
            <person name="Kyrpides N."/>
            <person name="Mavromatis K."/>
            <person name="Pagani I."/>
            <person name="Ivanova N."/>
            <person name="Ovchinnikova G."/>
            <person name="Lu M."/>
            <person name="Detter J.C."/>
            <person name="Han C."/>
            <person name="Land M."/>
            <person name="Hauser L."/>
            <person name="Markowitz V."/>
            <person name="Cheng J.-F."/>
            <person name="Hugenholtz P."/>
            <person name="Woyke T."/>
            <person name="Wu D."/>
            <person name="Tindall B."/>
            <person name="Pomrenke H.G."/>
            <person name="Brambilla E."/>
            <person name="Klenk H.-P."/>
            <person name="Eisen J.A."/>
        </authorList>
    </citation>
    <scope>NUCLEOTIDE SEQUENCE [LARGE SCALE GENOMIC DNA]</scope>
    <source>
        <strain evidence="4">ATCC 49424 / DSM 5305 / JCM 21570 / NBRC 103401 / IFAM 1448</strain>
    </source>
</reference>
<dbReference type="AlphaFoldDB" id="F0SKX0"/>
<dbReference type="Gene3D" id="1.20.1250.20">
    <property type="entry name" value="MFS general substrate transporter like domains"/>
    <property type="match status" value="2"/>
</dbReference>
<sequence>MPASAPPTATESERLNADGPPVGEATRPSSQNAGWNLVVLATHHVILRLAWIFKTETVLMPAFLDVIAGAGWIRGCLPVLNRLGQSIPPLLASATLRNSRRKSYWVVATTMTMSVMFAILAALCLSLGKRDMPWLPIVFLGIYAVFFAATGINQMSFNTLQGKLIPAGRRGRLMSIAGMTGSAVAMTAAFFLLEPWLSMPDGTGFARIFGFTALMFAFSSLTVFLIREPADLPGNAEAHPVRLVKNVYRTLRENDSLRRAGLITVLFMCSMLLFPHYQWLGREKLGASGMDLMWWVVVQNGAVGLLSWMAGACGDRWGYRAVIRYEIFALASVPFVALVLAYNLTPETRGWYLITFFMLGLYPVTIKSMFNYVLELANEEHHPHYLSTVSLCMAAPLLFSPLAGWMMDFYPVAVFIGIALIVLVSGVMTFGMAEPRHWKSE</sequence>
<feature type="transmembrane region" description="Helical" evidence="2">
    <location>
        <begin position="385"/>
        <end position="406"/>
    </location>
</feature>
<dbReference type="PANTHER" id="PTHR23526:SF2">
    <property type="entry name" value="MAJOR FACILITATOR SUPERFAMILY (MFS) PROFILE DOMAIN-CONTAINING PROTEIN"/>
    <property type="match status" value="1"/>
</dbReference>
<feature type="transmembrane region" description="Helical" evidence="2">
    <location>
        <begin position="325"/>
        <end position="344"/>
    </location>
</feature>
<feature type="region of interest" description="Disordered" evidence="1">
    <location>
        <begin position="1"/>
        <end position="28"/>
    </location>
</feature>